<dbReference type="EMBL" id="UINC01080307">
    <property type="protein sequence ID" value="SVC23125.1"/>
    <property type="molecule type" value="Genomic_DNA"/>
</dbReference>
<organism evidence="2">
    <name type="scientific">marine metagenome</name>
    <dbReference type="NCBI Taxonomy" id="408172"/>
    <lineage>
        <taxon>unclassified sequences</taxon>
        <taxon>metagenomes</taxon>
        <taxon>ecological metagenomes</taxon>
    </lineage>
</organism>
<evidence type="ECO:0000313" key="2">
    <source>
        <dbReference type="EMBL" id="SVC23125.1"/>
    </source>
</evidence>
<dbReference type="Pfam" id="PF20650">
    <property type="entry name" value="DUF6810"/>
    <property type="match status" value="1"/>
</dbReference>
<dbReference type="InterPro" id="IPR049216">
    <property type="entry name" value="DUF6810"/>
</dbReference>
<dbReference type="AlphaFoldDB" id="A0A382KHQ3"/>
<sequence>MTWAVADAAEVIRICNIQLLRKLKYHGAQEVRFPKAVNTNPEKTPKCETTAPSVKMNCIGNRITHGASPHQKSLSFLSVPTIIFGTLITTFLETESLNIWIAQHLHKQLLKLVSLVLLLFALSACASAANEEENFSQISDPGQVFTLDDLLQTTFKESSNYSTEGLTGSSDVSYGFLRIPGGDPYEYEVRFYKSHQEAVDLGTALAIEGSGETAILSKSDATYKEGVKNRRMACGSGVGGGARSGICSKFGSYAIFGNVVMLCQGADKTQSVERCGLLATELIANE</sequence>
<accession>A0A382KHQ3</accession>
<evidence type="ECO:0000259" key="1">
    <source>
        <dbReference type="Pfam" id="PF20650"/>
    </source>
</evidence>
<protein>
    <recommendedName>
        <fullName evidence="1">DUF6810 domain-containing protein</fullName>
    </recommendedName>
</protein>
<proteinExistence type="predicted"/>
<feature type="domain" description="DUF6810" evidence="1">
    <location>
        <begin position="146"/>
        <end position="282"/>
    </location>
</feature>
<gene>
    <name evidence="2" type="ORF">METZ01_LOCUS275979</name>
</gene>
<name>A0A382KHQ3_9ZZZZ</name>
<reference evidence="2" key="1">
    <citation type="submission" date="2018-05" db="EMBL/GenBank/DDBJ databases">
        <authorList>
            <person name="Lanie J.A."/>
            <person name="Ng W.-L."/>
            <person name="Kazmierczak K.M."/>
            <person name="Andrzejewski T.M."/>
            <person name="Davidsen T.M."/>
            <person name="Wayne K.J."/>
            <person name="Tettelin H."/>
            <person name="Glass J.I."/>
            <person name="Rusch D."/>
            <person name="Podicherti R."/>
            <person name="Tsui H.-C.T."/>
            <person name="Winkler M.E."/>
        </authorList>
    </citation>
    <scope>NUCLEOTIDE SEQUENCE</scope>
</reference>